<name>A0A0L0UIR8_9BASI</name>
<reference evidence="3" key="1">
    <citation type="submission" date="2014-03" db="EMBL/GenBank/DDBJ databases">
        <title>The Genome Sequence of Puccinia striiformis f. sp. tritici PST-78.</title>
        <authorList>
            <consortium name="The Broad Institute Genome Sequencing Platform"/>
            <person name="Cuomo C."/>
            <person name="Hulbert S."/>
            <person name="Chen X."/>
            <person name="Walker B."/>
            <person name="Young S.K."/>
            <person name="Zeng Q."/>
            <person name="Gargeya S."/>
            <person name="Fitzgerald M."/>
            <person name="Haas B."/>
            <person name="Abouelleil A."/>
            <person name="Alvarado L."/>
            <person name="Arachchi H.M."/>
            <person name="Berlin A.M."/>
            <person name="Chapman S.B."/>
            <person name="Goldberg J."/>
            <person name="Griggs A."/>
            <person name="Gujja S."/>
            <person name="Hansen M."/>
            <person name="Howarth C."/>
            <person name="Imamovic A."/>
            <person name="Larimer J."/>
            <person name="McCowan C."/>
            <person name="Montmayeur A."/>
            <person name="Murphy C."/>
            <person name="Neiman D."/>
            <person name="Pearson M."/>
            <person name="Priest M."/>
            <person name="Roberts A."/>
            <person name="Saif S."/>
            <person name="Shea T."/>
            <person name="Sisk P."/>
            <person name="Sykes S."/>
            <person name="Wortman J."/>
            <person name="Nusbaum C."/>
            <person name="Birren B."/>
        </authorList>
    </citation>
    <scope>NUCLEOTIDE SEQUENCE [LARGE SCALE GENOMIC DNA]</scope>
    <source>
        <strain evidence="3">race PST-78</strain>
    </source>
</reference>
<dbReference type="EMBL" id="AJIL01007383">
    <property type="protein sequence ID" value="KNE86962.1"/>
    <property type="molecule type" value="Genomic_DNA"/>
</dbReference>
<feature type="region of interest" description="Disordered" evidence="1">
    <location>
        <begin position="9"/>
        <end position="59"/>
    </location>
</feature>
<evidence type="ECO:0000256" key="1">
    <source>
        <dbReference type="SAM" id="MobiDB-lite"/>
    </source>
</evidence>
<dbReference type="AlphaFoldDB" id="A0A0L0UIR8"/>
<sequence length="124" mass="13785">MEHAMLYSKSFPQTLQHSTPDRSQAPSPTMYTSSHGNSTAGSPEYFLAGEPHSHSQPPQCTQPFQILLANHVPWLKYPPHLFALPVDVRPRVTIPCQRPLQPIVPDRSGVCPFGMVFPIGQLQT</sequence>
<organism evidence="2 3">
    <name type="scientific">Puccinia striiformis f. sp. tritici PST-78</name>
    <dbReference type="NCBI Taxonomy" id="1165861"/>
    <lineage>
        <taxon>Eukaryota</taxon>
        <taxon>Fungi</taxon>
        <taxon>Dikarya</taxon>
        <taxon>Basidiomycota</taxon>
        <taxon>Pucciniomycotina</taxon>
        <taxon>Pucciniomycetes</taxon>
        <taxon>Pucciniales</taxon>
        <taxon>Pucciniaceae</taxon>
        <taxon>Puccinia</taxon>
    </lineage>
</organism>
<dbReference type="STRING" id="1165861.A0A0L0UIR8"/>
<dbReference type="Proteomes" id="UP000054564">
    <property type="component" value="Unassembled WGS sequence"/>
</dbReference>
<comment type="caution">
    <text evidence="2">The sequence shown here is derived from an EMBL/GenBank/DDBJ whole genome shotgun (WGS) entry which is preliminary data.</text>
</comment>
<gene>
    <name evidence="2" type="ORF">PSTG_19669</name>
</gene>
<feature type="compositionally biased region" description="Polar residues" evidence="1">
    <location>
        <begin position="10"/>
        <end position="41"/>
    </location>
</feature>
<evidence type="ECO:0000313" key="3">
    <source>
        <dbReference type="Proteomes" id="UP000054564"/>
    </source>
</evidence>
<proteinExistence type="predicted"/>
<evidence type="ECO:0000313" key="2">
    <source>
        <dbReference type="EMBL" id="KNE86962.1"/>
    </source>
</evidence>
<accession>A0A0L0UIR8</accession>
<protein>
    <submittedName>
        <fullName evidence="2">Uncharacterized protein</fullName>
    </submittedName>
</protein>
<keyword evidence="3" id="KW-1185">Reference proteome</keyword>